<gene>
    <name evidence="2" type="ORF">Poli38472_003936</name>
</gene>
<sequence>MHGNMRHLYERLRVLDAVLNDLEESQEQVELARLTIIRLQSRIVQLRLRVRRLRNPYFRQRMVRFQTRTGQESIPQQTEQHGR</sequence>
<reference evidence="2" key="1">
    <citation type="submission" date="2019-03" db="EMBL/GenBank/DDBJ databases">
        <title>Long read genome sequence of the mycoparasitic Pythium oligandrum ATCC 38472 isolated from sugarbeet rhizosphere.</title>
        <authorList>
            <person name="Gaulin E."/>
        </authorList>
    </citation>
    <scope>NUCLEOTIDE SEQUENCE</scope>
    <source>
        <strain evidence="2">ATCC 38472_TT</strain>
    </source>
</reference>
<dbReference type="AlphaFoldDB" id="A0A8K1CM53"/>
<accession>A0A8K1CM53</accession>
<protein>
    <submittedName>
        <fullName evidence="2">Uncharacterized protein</fullName>
    </submittedName>
</protein>
<keyword evidence="3" id="KW-1185">Reference proteome</keyword>
<evidence type="ECO:0000313" key="2">
    <source>
        <dbReference type="EMBL" id="TMW66171.1"/>
    </source>
</evidence>
<dbReference type="Proteomes" id="UP000794436">
    <property type="component" value="Unassembled WGS sequence"/>
</dbReference>
<evidence type="ECO:0000256" key="1">
    <source>
        <dbReference type="SAM" id="Coils"/>
    </source>
</evidence>
<proteinExistence type="predicted"/>
<keyword evidence="1" id="KW-0175">Coiled coil</keyword>
<evidence type="ECO:0000313" key="3">
    <source>
        <dbReference type="Proteomes" id="UP000794436"/>
    </source>
</evidence>
<dbReference type="EMBL" id="SPLM01000036">
    <property type="protein sequence ID" value="TMW66171.1"/>
    <property type="molecule type" value="Genomic_DNA"/>
</dbReference>
<feature type="coiled-coil region" evidence="1">
    <location>
        <begin position="5"/>
        <end position="42"/>
    </location>
</feature>
<name>A0A8K1CM53_PYTOL</name>
<organism evidence="2 3">
    <name type="scientific">Pythium oligandrum</name>
    <name type="common">Mycoparasitic fungus</name>
    <dbReference type="NCBI Taxonomy" id="41045"/>
    <lineage>
        <taxon>Eukaryota</taxon>
        <taxon>Sar</taxon>
        <taxon>Stramenopiles</taxon>
        <taxon>Oomycota</taxon>
        <taxon>Peronosporomycetes</taxon>
        <taxon>Pythiales</taxon>
        <taxon>Pythiaceae</taxon>
        <taxon>Pythium</taxon>
    </lineage>
</organism>
<comment type="caution">
    <text evidence="2">The sequence shown here is derived from an EMBL/GenBank/DDBJ whole genome shotgun (WGS) entry which is preliminary data.</text>
</comment>